<feature type="repeat" description="PPR" evidence="2">
    <location>
        <begin position="324"/>
        <end position="359"/>
    </location>
</feature>
<evidence type="ECO:0000313" key="4">
    <source>
        <dbReference type="EMBL" id="PRP86496.1"/>
    </source>
</evidence>
<comment type="caution">
    <text evidence="4">The sequence shown here is derived from an EMBL/GenBank/DDBJ whole genome shotgun (WGS) entry which is preliminary data.</text>
</comment>
<dbReference type="InterPro" id="IPR033443">
    <property type="entry name" value="PROP1-like_PPR_dom"/>
</dbReference>
<dbReference type="InParanoid" id="A0A2P6NRB0"/>
<dbReference type="SUPFAM" id="SSF81901">
    <property type="entry name" value="HCP-like"/>
    <property type="match status" value="1"/>
</dbReference>
<reference evidence="4 5" key="1">
    <citation type="journal article" date="2018" name="Genome Biol. Evol.">
        <title>Multiple Roots of Fruiting Body Formation in Amoebozoa.</title>
        <authorList>
            <person name="Hillmann F."/>
            <person name="Forbes G."/>
            <person name="Novohradska S."/>
            <person name="Ferling I."/>
            <person name="Riege K."/>
            <person name="Groth M."/>
            <person name="Westermann M."/>
            <person name="Marz M."/>
            <person name="Spaller T."/>
            <person name="Winckler T."/>
            <person name="Schaap P."/>
            <person name="Glockner G."/>
        </authorList>
    </citation>
    <scope>NUCLEOTIDE SEQUENCE [LARGE SCALE GENOMIC DNA]</scope>
    <source>
        <strain evidence="4 5">Jena</strain>
    </source>
</reference>
<dbReference type="PANTHER" id="PTHR47933">
    <property type="entry name" value="PENTATRICOPEPTIDE REPEAT-CONTAINING PROTEIN 1, MITOCHONDRIAL"/>
    <property type="match status" value="1"/>
</dbReference>
<evidence type="ECO:0000256" key="1">
    <source>
        <dbReference type="ARBA" id="ARBA00022737"/>
    </source>
</evidence>
<keyword evidence="5" id="KW-1185">Reference proteome</keyword>
<evidence type="ECO:0000313" key="5">
    <source>
        <dbReference type="Proteomes" id="UP000241769"/>
    </source>
</evidence>
<dbReference type="EMBL" id="MDYQ01000030">
    <property type="protein sequence ID" value="PRP86496.1"/>
    <property type="molecule type" value="Genomic_DNA"/>
</dbReference>
<dbReference type="Proteomes" id="UP000241769">
    <property type="component" value="Unassembled WGS sequence"/>
</dbReference>
<accession>A0A2P6NRB0</accession>
<dbReference type="InterPro" id="IPR051240">
    <property type="entry name" value="Mito_RNA-Proc/Resp"/>
</dbReference>
<proteinExistence type="predicted"/>
<sequence length="609" mass="69955">MLRAVGLYTKVSKHATFPKLVSQKPPTMQQIHLDSQWVSQWGQGCTQTNVRHMATSKTTEARKKYFTKSKAPSKMTEKKSSQDIIGETAFQEITQSMKRADFETLRDYREAQDLNVDRFFGIEKDTPSDEQSLDDGVRSLVTTRPIVNEETVLELLQGLAYYRKTEDAKKAFDLARRYGVPASVKLWNGLLKSYVKTDLADEAMNLFKKMKEEGIVPNVATYHIMINIFSKAGQMVRAVETLKTMALSGIKPDTACVNTIVHGYMRLGDYNQAWTALDAAEETGLIEFNKQSYSIAITLCAKQKRVEKALLYLDKMERLQIEPDEVIYNSLIAACAMRKDTYEDAVRIYEKSKANGFLPSYITMTCILNAAAVNGDIKAAEAIFVEILDNGHKIDRAVYTTLMKAIYHSQSWTEDVNGEQKVMRIYNQAVDDGFKPDQPMMGAVLHFYSKTKQAAKAEEWWKKMEKTGFVHNGEEYMSMLQMYSEMEDPTNVMRLIQEMEDRGMRLKRDEYFSIIIALSKVFLIETAMRYMRQMKEDGYTLERDTSTRALMKQLELLKDVDAMIELCLLCGFHFPFTPDLDMEPRQIERIKHLVQQGMLVQRTTRNIID</sequence>
<dbReference type="OrthoDB" id="185373at2759"/>
<dbReference type="Gene3D" id="1.25.40.10">
    <property type="entry name" value="Tetratricopeptide repeat domain"/>
    <property type="match status" value="3"/>
</dbReference>
<dbReference type="AlphaFoldDB" id="A0A2P6NRB0"/>
<dbReference type="PROSITE" id="PS51375">
    <property type="entry name" value="PPR"/>
    <property type="match status" value="4"/>
</dbReference>
<dbReference type="InterPro" id="IPR002885">
    <property type="entry name" value="PPR_rpt"/>
</dbReference>
<protein>
    <recommendedName>
        <fullName evidence="3">PROP1-like PPR domain-containing protein</fullName>
    </recommendedName>
</protein>
<evidence type="ECO:0000256" key="2">
    <source>
        <dbReference type="PROSITE-ProRule" id="PRU00708"/>
    </source>
</evidence>
<keyword evidence="1" id="KW-0677">Repeat</keyword>
<evidence type="ECO:0000259" key="3">
    <source>
        <dbReference type="Pfam" id="PF17177"/>
    </source>
</evidence>
<organism evidence="4 5">
    <name type="scientific">Planoprotostelium fungivorum</name>
    <dbReference type="NCBI Taxonomy" id="1890364"/>
    <lineage>
        <taxon>Eukaryota</taxon>
        <taxon>Amoebozoa</taxon>
        <taxon>Evosea</taxon>
        <taxon>Variosea</taxon>
        <taxon>Cavosteliida</taxon>
        <taxon>Cavosteliaceae</taxon>
        <taxon>Planoprotostelium</taxon>
    </lineage>
</organism>
<dbReference type="Pfam" id="PF17177">
    <property type="entry name" value="PPR_long"/>
    <property type="match status" value="1"/>
</dbReference>
<name>A0A2P6NRB0_9EUKA</name>
<dbReference type="PANTHER" id="PTHR47933:SF11">
    <property type="entry name" value="PENTATRICOPEPTIDE REPEAT-CONTAINING PROTEIN 2"/>
    <property type="match status" value="1"/>
</dbReference>
<feature type="domain" description="PROP1-like PPR" evidence="3">
    <location>
        <begin position="369"/>
        <end position="517"/>
    </location>
</feature>
<feature type="repeat" description="PPR" evidence="2">
    <location>
        <begin position="183"/>
        <end position="217"/>
    </location>
</feature>
<dbReference type="GO" id="GO:0003729">
    <property type="term" value="F:mRNA binding"/>
    <property type="evidence" value="ECO:0007669"/>
    <property type="project" value="TreeGrafter"/>
</dbReference>
<dbReference type="STRING" id="1890364.A0A2P6NRB0"/>
<dbReference type="InterPro" id="IPR011990">
    <property type="entry name" value="TPR-like_helical_dom_sf"/>
</dbReference>
<dbReference type="Pfam" id="PF13812">
    <property type="entry name" value="PPR_3"/>
    <property type="match status" value="1"/>
</dbReference>
<feature type="repeat" description="PPR" evidence="2">
    <location>
        <begin position="218"/>
        <end position="252"/>
    </location>
</feature>
<dbReference type="Pfam" id="PF13041">
    <property type="entry name" value="PPR_2"/>
    <property type="match status" value="1"/>
</dbReference>
<feature type="repeat" description="PPR" evidence="2">
    <location>
        <begin position="289"/>
        <end position="323"/>
    </location>
</feature>
<gene>
    <name evidence="4" type="ORF">PROFUN_05278</name>
</gene>
<dbReference type="NCBIfam" id="TIGR00756">
    <property type="entry name" value="PPR"/>
    <property type="match status" value="4"/>
</dbReference>